<comment type="caution">
    <text evidence="1">The sequence shown here is derived from an EMBL/GenBank/DDBJ whole genome shotgun (WGS) entry which is preliminary data.</text>
</comment>
<accession>A0A414Q2J1</accession>
<name>A0A414Q2J1_FUSMR</name>
<reference evidence="1 2" key="1">
    <citation type="submission" date="2018-08" db="EMBL/GenBank/DDBJ databases">
        <title>A genome reference for cultivated species of the human gut microbiota.</title>
        <authorList>
            <person name="Zou Y."/>
            <person name="Xue W."/>
            <person name="Luo G."/>
        </authorList>
    </citation>
    <scope>NUCLEOTIDE SEQUENCE [LARGE SCALE GENOMIC DNA]</scope>
    <source>
        <strain evidence="1 2">AM25-1</strain>
    </source>
</reference>
<dbReference type="EMBL" id="QRHL01000001">
    <property type="protein sequence ID" value="RHF75016.1"/>
    <property type="molecule type" value="Genomic_DNA"/>
</dbReference>
<organism evidence="1 2">
    <name type="scientific">Fusobacterium mortiferum</name>
    <dbReference type="NCBI Taxonomy" id="850"/>
    <lineage>
        <taxon>Bacteria</taxon>
        <taxon>Fusobacteriati</taxon>
        <taxon>Fusobacteriota</taxon>
        <taxon>Fusobacteriia</taxon>
        <taxon>Fusobacteriales</taxon>
        <taxon>Fusobacteriaceae</taxon>
        <taxon>Fusobacterium</taxon>
    </lineage>
</organism>
<sequence length="95" mass="10899">MNRTNNYPQNIGDTIVLSESYSKYHFINIEVVNSGIFREYLIPTQELTQIENLNYKYNINGFILKPSKDGTTLSIVDIPKDGYKKLNIIAGILKK</sequence>
<dbReference type="Proteomes" id="UP000284676">
    <property type="component" value="Unassembled WGS sequence"/>
</dbReference>
<evidence type="ECO:0000313" key="1">
    <source>
        <dbReference type="EMBL" id="RHF75016.1"/>
    </source>
</evidence>
<gene>
    <name evidence="1" type="ORF">DW663_01095</name>
</gene>
<dbReference type="RefSeq" id="WP_005885328.1">
    <property type="nucleotide sequence ID" value="NZ_CAEUHP010000001.1"/>
</dbReference>
<dbReference type="GeneID" id="62763860"/>
<evidence type="ECO:0000313" key="2">
    <source>
        <dbReference type="Proteomes" id="UP000284676"/>
    </source>
</evidence>
<proteinExistence type="predicted"/>
<dbReference type="AlphaFoldDB" id="A0A414Q2J1"/>
<protein>
    <submittedName>
        <fullName evidence="1">Uncharacterized protein</fullName>
    </submittedName>
</protein>